<dbReference type="EMBL" id="MPUH01000731">
    <property type="protein sequence ID" value="OMJ74741.1"/>
    <property type="molecule type" value="Genomic_DNA"/>
</dbReference>
<feature type="compositionally biased region" description="Basic and acidic residues" evidence="1">
    <location>
        <begin position="693"/>
        <end position="702"/>
    </location>
</feature>
<comment type="caution">
    <text evidence="2">The sequence shown here is derived from an EMBL/GenBank/DDBJ whole genome shotgun (WGS) entry which is preliminary data.</text>
</comment>
<dbReference type="Proteomes" id="UP000187209">
    <property type="component" value="Unassembled WGS sequence"/>
</dbReference>
<feature type="region of interest" description="Disordered" evidence="1">
    <location>
        <begin position="1"/>
        <end position="30"/>
    </location>
</feature>
<feature type="region of interest" description="Disordered" evidence="1">
    <location>
        <begin position="658"/>
        <end position="712"/>
    </location>
</feature>
<dbReference type="PANTHER" id="PTHR38150">
    <property type="entry name" value="EF-HAND DOMAIN-CONTAINING PROTEIN"/>
    <property type="match status" value="1"/>
</dbReference>
<feature type="compositionally biased region" description="Basic and acidic residues" evidence="1">
    <location>
        <begin position="112"/>
        <end position="122"/>
    </location>
</feature>
<protein>
    <submittedName>
        <fullName evidence="2">Uncharacterized protein</fullName>
    </submittedName>
</protein>
<feature type="compositionally biased region" description="Acidic residues" evidence="1">
    <location>
        <begin position="66"/>
        <end position="76"/>
    </location>
</feature>
<evidence type="ECO:0000313" key="2">
    <source>
        <dbReference type="EMBL" id="OMJ74741.1"/>
    </source>
</evidence>
<organism evidence="2 3">
    <name type="scientific">Stentor coeruleus</name>
    <dbReference type="NCBI Taxonomy" id="5963"/>
    <lineage>
        <taxon>Eukaryota</taxon>
        <taxon>Sar</taxon>
        <taxon>Alveolata</taxon>
        <taxon>Ciliophora</taxon>
        <taxon>Postciliodesmatophora</taxon>
        <taxon>Heterotrichea</taxon>
        <taxon>Heterotrichida</taxon>
        <taxon>Stentoridae</taxon>
        <taxon>Stentor</taxon>
    </lineage>
</organism>
<feature type="compositionally biased region" description="Basic residues" evidence="1">
    <location>
        <begin position="143"/>
        <end position="154"/>
    </location>
</feature>
<feature type="region of interest" description="Disordered" evidence="1">
    <location>
        <begin position="112"/>
        <end position="212"/>
    </location>
</feature>
<proteinExistence type="predicted"/>
<dbReference type="AlphaFoldDB" id="A0A1R2BD86"/>
<evidence type="ECO:0000256" key="1">
    <source>
        <dbReference type="SAM" id="MobiDB-lite"/>
    </source>
</evidence>
<dbReference type="PANTHER" id="PTHR38150:SF1">
    <property type="entry name" value="PFU DOMAIN-CONTAINING PROTEIN"/>
    <property type="match status" value="1"/>
</dbReference>
<feature type="compositionally biased region" description="Polar residues" evidence="1">
    <location>
        <begin position="1"/>
        <end position="16"/>
    </location>
</feature>
<name>A0A1R2BD86_9CILI</name>
<gene>
    <name evidence="2" type="ORF">SteCoe_26251</name>
</gene>
<feature type="region of interest" description="Disordered" evidence="1">
    <location>
        <begin position="63"/>
        <end position="89"/>
    </location>
</feature>
<feature type="region of interest" description="Disordered" evidence="1">
    <location>
        <begin position="295"/>
        <end position="315"/>
    </location>
</feature>
<accession>A0A1R2BD86</accession>
<sequence length="712" mass="82218">MSKNISKKITPTQLKSLSPARNKKNPQSSLQELDKKIESLVDEVAKINNVHGNTEFAEKKIVTVEENPEENDEIIDADDKKTQKTNNEGIIGRAELEEKLQKKLEEAMKVLNEVKNEEKPELCESEEKDQENITNTNEESAKKSPKKSPVRSKTYKNTNEKWMSPRKQAQILKQQSSDLSNSPKRLRYSQNTEENSSDIEKNWPKGPKYSNRSGISSEIDALFTEKSQMSPDLFSNKQRMSISPIKKIKNPTPSLKKHRSIEDLTALLESFEKSRDCSNKKETIYEQFKKIANKPRPDIHQNEDQARKRSPTRKIEEIDKHLWSDAQRRASIHHEPEDENTDFTIGVNSQRVLARKFLKEYRELLENNEKIPENFEFGEVLQILRDMFFVKQNSEGITLDNEEHISVKFFKQIKKPENLSKDYLVSALLSIQSLYPSQLFQDFTKEDTDFYSFPLIIQSFSIDEELKLSKNFSQMKDQRKSITQKSKTLQAEEYSFKPQLNSESENLAKKKRDEIGGLCSQKRLDFFMQEKQKIQEKADKFRINKEEEELKKCTFKPKIITKTKAKTVTNEHKCVTLYEKSKMPKEVSIKSSYEIELEKNLAECTFAPKISGKKKFKEEPSGLYSKSVQQQIARMQKAREEDARKKAILDGMSPSKAASFVDSEVDNRPRSPGKLQMLKQDGKVGGTIPQINLRDRVGEKAQENYGNGGNLA</sequence>
<keyword evidence="3" id="KW-1185">Reference proteome</keyword>
<evidence type="ECO:0000313" key="3">
    <source>
        <dbReference type="Proteomes" id="UP000187209"/>
    </source>
</evidence>
<feature type="compositionally biased region" description="Polar residues" evidence="1">
    <location>
        <begin position="171"/>
        <end position="194"/>
    </location>
</feature>
<reference evidence="2 3" key="1">
    <citation type="submission" date="2016-11" db="EMBL/GenBank/DDBJ databases">
        <title>The macronuclear genome of Stentor coeruleus: a giant cell with tiny introns.</title>
        <authorList>
            <person name="Slabodnick M."/>
            <person name="Ruby J.G."/>
            <person name="Reiff S.B."/>
            <person name="Swart E.C."/>
            <person name="Gosai S."/>
            <person name="Prabakaran S."/>
            <person name="Witkowska E."/>
            <person name="Larue G.E."/>
            <person name="Fisher S."/>
            <person name="Freeman R.M."/>
            <person name="Gunawardena J."/>
            <person name="Chu W."/>
            <person name="Stover N.A."/>
            <person name="Gregory B.D."/>
            <person name="Nowacki M."/>
            <person name="Derisi J."/>
            <person name="Roy S.W."/>
            <person name="Marshall W.F."/>
            <person name="Sood P."/>
        </authorList>
    </citation>
    <scope>NUCLEOTIDE SEQUENCE [LARGE SCALE GENOMIC DNA]</scope>
    <source>
        <strain evidence="2">WM001</strain>
    </source>
</reference>